<protein>
    <submittedName>
        <fullName evidence="4">Lipoic acid synthase, putative</fullName>
    </submittedName>
</protein>
<evidence type="ECO:0000256" key="3">
    <source>
        <dbReference type="SAM" id="MobiDB-lite"/>
    </source>
</evidence>
<feature type="region of interest" description="Disordered" evidence="3">
    <location>
        <begin position="1"/>
        <end position="22"/>
    </location>
</feature>
<dbReference type="GO" id="GO:0016992">
    <property type="term" value="F:lipoate synthase activity"/>
    <property type="evidence" value="ECO:0007669"/>
    <property type="project" value="InterPro"/>
</dbReference>
<evidence type="ECO:0000256" key="1">
    <source>
        <dbReference type="ARBA" id="ARBA00001966"/>
    </source>
</evidence>
<keyword evidence="2" id="KW-0004">4Fe-4S</keyword>
<organism evidence="4 5">
    <name type="scientific">Eimeria praecox</name>
    <dbReference type="NCBI Taxonomy" id="51316"/>
    <lineage>
        <taxon>Eukaryota</taxon>
        <taxon>Sar</taxon>
        <taxon>Alveolata</taxon>
        <taxon>Apicomplexa</taxon>
        <taxon>Conoidasida</taxon>
        <taxon>Coccidia</taxon>
        <taxon>Eucoccidiorida</taxon>
        <taxon>Eimeriorina</taxon>
        <taxon>Eimeriidae</taxon>
        <taxon>Eimeria</taxon>
    </lineage>
</organism>
<dbReference type="VEuPathDB" id="ToxoDB:EPH_0055830"/>
<keyword evidence="2" id="KW-0408">Iron</keyword>
<dbReference type="InterPro" id="IPR058240">
    <property type="entry name" value="rSAM_sf"/>
</dbReference>
<reference evidence="4" key="1">
    <citation type="submission" date="2013-10" db="EMBL/GenBank/DDBJ databases">
        <title>Genomic analysis of the causative agents of coccidiosis in chickens.</title>
        <authorList>
            <person name="Reid A.J."/>
            <person name="Blake D."/>
            <person name="Billington K."/>
            <person name="Browne H."/>
            <person name="Dunn M."/>
            <person name="Hung S."/>
            <person name="Kawahara F."/>
            <person name="Miranda-Saavedra D."/>
            <person name="Mourier T."/>
            <person name="Nagra H."/>
            <person name="Otto T.D."/>
            <person name="Rawlings N."/>
            <person name="Sanchez A."/>
            <person name="Sanders M."/>
            <person name="Subramaniam C."/>
            <person name="Tay Y."/>
            <person name="Dear P."/>
            <person name="Doerig C."/>
            <person name="Gruber A."/>
            <person name="Parkinson J."/>
            <person name="Shirley M."/>
            <person name="Wan K.L."/>
            <person name="Berriman M."/>
            <person name="Tomley F."/>
            <person name="Pain A."/>
        </authorList>
    </citation>
    <scope>NUCLEOTIDE SEQUENCE [LARGE SCALE GENOMIC DNA]</scope>
    <source>
        <strain evidence="4">Houghton</strain>
    </source>
</reference>
<evidence type="ECO:0000313" key="4">
    <source>
        <dbReference type="EMBL" id="CDI83005.1"/>
    </source>
</evidence>
<sequence>MKQHPQKQQQQQQQQQQQKVSIHPKYHVWGRQQFCAIKTSAKPPPPDPEEPQKVAEAVAKWDIDYVVLTSVDRDDLPDGGAQHFADTVKLIKKKKPQILVECLVSDFQGSEEVR</sequence>
<dbReference type="EMBL" id="HG692513">
    <property type="protein sequence ID" value="CDI83005.1"/>
    <property type="molecule type" value="Genomic_DNA"/>
</dbReference>
<dbReference type="InterPro" id="IPR003698">
    <property type="entry name" value="Lipoyl_synth"/>
</dbReference>
<dbReference type="OrthoDB" id="3231at2759"/>
<keyword evidence="2" id="KW-0411">Iron-sulfur</keyword>
<evidence type="ECO:0000313" key="5">
    <source>
        <dbReference type="Proteomes" id="UP000018201"/>
    </source>
</evidence>
<keyword evidence="2" id="KW-0479">Metal-binding</keyword>
<dbReference type="Proteomes" id="UP000018201">
    <property type="component" value="Unassembled WGS sequence"/>
</dbReference>
<comment type="cofactor">
    <cofactor evidence="1">
        <name>[4Fe-4S] cluster</name>
        <dbReference type="ChEBI" id="CHEBI:49883"/>
    </cofactor>
</comment>
<dbReference type="GO" id="GO:0051539">
    <property type="term" value="F:4 iron, 4 sulfur cluster binding"/>
    <property type="evidence" value="ECO:0007669"/>
    <property type="project" value="UniProtKB-KW"/>
</dbReference>
<dbReference type="PANTHER" id="PTHR10949:SF0">
    <property type="entry name" value="LIPOYL SYNTHASE, MITOCHONDRIAL"/>
    <property type="match status" value="1"/>
</dbReference>
<name>U6GS71_9EIME</name>
<proteinExistence type="predicted"/>
<evidence type="ECO:0000256" key="2">
    <source>
        <dbReference type="ARBA" id="ARBA00022485"/>
    </source>
</evidence>
<dbReference type="GO" id="GO:0005739">
    <property type="term" value="C:mitochondrion"/>
    <property type="evidence" value="ECO:0007669"/>
    <property type="project" value="TreeGrafter"/>
</dbReference>
<dbReference type="PANTHER" id="PTHR10949">
    <property type="entry name" value="LIPOYL SYNTHASE"/>
    <property type="match status" value="1"/>
</dbReference>
<dbReference type="AlphaFoldDB" id="U6GS71"/>
<accession>U6GS71</accession>
<feature type="compositionally biased region" description="Low complexity" evidence="3">
    <location>
        <begin position="1"/>
        <end position="19"/>
    </location>
</feature>
<dbReference type="SUPFAM" id="SSF102114">
    <property type="entry name" value="Radical SAM enzymes"/>
    <property type="match status" value="1"/>
</dbReference>
<keyword evidence="5" id="KW-1185">Reference proteome</keyword>
<gene>
    <name evidence="4" type="ORF">EPH_0055830</name>
</gene>
<reference evidence="4" key="2">
    <citation type="submission" date="2013-10" db="EMBL/GenBank/DDBJ databases">
        <authorList>
            <person name="Aslett M."/>
        </authorList>
    </citation>
    <scope>NUCLEOTIDE SEQUENCE [LARGE SCALE GENOMIC DNA]</scope>
    <source>
        <strain evidence="4">Houghton</strain>
    </source>
</reference>